<evidence type="ECO:0000256" key="2">
    <source>
        <dbReference type="ARBA" id="ARBA00022737"/>
    </source>
</evidence>
<dbReference type="SUPFAM" id="SSF49299">
    <property type="entry name" value="PKD domain"/>
    <property type="match status" value="1"/>
</dbReference>
<dbReference type="Pfam" id="PF13385">
    <property type="entry name" value="Laminin_G_3"/>
    <property type="match status" value="1"/>
</dbReference>
<comment type="caution">
    <text evidence="4">The sequence shown here is derived from an EMBL/GenBank/DDBJ whole genome shotgun (WGS) entry which is preliminary data.</text>
</comment>
<feature type="domain" description="HYR" evidence="3">
    <location>
        <begin position="808"/>
        <end position="891"/>
    </location>
</feature>
<name>A0A8J2VAN2_9FLAO</name>
<dbReference type="GO" id="GO:0005975">
    <property type="term" value="P:carbohydrate metabolic process"/>
    <property type="evidence" value="ECO:0007669"/>
    <property type="project" value="UniProtKB-ARBA"/>
</dbReference>
<dbReference type="NCBIfam" id="TIGR04183">
    <property type="entry name" value="Por_Secre_tail"/>
    <property type="match status" value="1"/>
</dbReference>
<dbReference type="SMART" id="SM00089">
    <property type="entry name" value="PKD"/>
    <property type="match status" value="8"/>
</dbReference>
<keyword evidence="2" id="KW-0677">Repeat</keyword>
<keyword evidence="5" id="KW-1185">Reference proteome</keyword>
<dbReference type="InterPro" id="IPR022409">
    <property type="entry name" value="PKD/Chitinase_dom"/>
</dbReference>
<feature type="domain" description="HYR" evidence="3">
    <location>
        <begin position="1132"/>
        <end position="1215"/>
    </location>
</feature>
<evidence type="ECO:0000259" key="3">
    <source>
        <dbReference type="PROSITE" id="PS50825"/>
    </source>
</evidence>
<dbReference type="GO" id="GO:0004553">
    <property type="term" value="F:hydrolase activity, hydrolyzing O-glycosyl compounds"/>
    <property type="evidence" value="ECO:0007669"/>
    <property type="project" value="UniProtKB-ARBA"/>
</dbReference>
<organism evidence="4 5">
    <name type="scientific">Planktosalinus lacus</name>
    <dbReference type="NCBI Taxonomy" id="1526573"/>
    <lineage>
        <taxon>Bacteria</taxon>
        <taxon>Pseudomonadati</taxon>
        <taxon>Bacteroidota</taxon>
        <taxon>Flavobacteriia</taxon>
        <taxon>Flavobacteriales</taxon>
        <taxon>Flavobacteriaceae</taxon>
        <taxon>Planktosalinus</taxon>
    </lineage>
</organism>
<dbReference type="PANTHER" id="PTHR24273">
    <property type="entry name" value="FI04643P-RELATED"/>
    <property type="match status" value="1"/>
</dbReference>
<dbReference type="Gene3D" id="2.60.40.10">
    <property type="entry name" value="Immunoglobulins"/>
    <property type="match status" value="14"/>
</dbReference>
<dbReference type="InterPro" id="IPR003410">
    <property type="entry name" value="HYR_dom"/>
</dbReference>
<evidence type="ECO:0000313" key="4">
    <source>
        <dbReference type="EMBL" id="GGD92715.1"/>
    </source>
</evidence>
<dbReference type="SUPFAM" id="SSF49899">
    <property type="entry name" value="Concanavalin A-like lectins/glucanases"/>
    <property type="match status" value="1"/>
</dbReference>
<reference evidence="4" key="1">
    <citation type="journal article" date="2014" name="Int. J. Syst. Evol. Microbiol.">
        <title>Complete genome sequence of Corynebacterium casei LMG S-19264T (=DSM 44701T), isolated from a smear-ripened cheese.</title>
        <authorList>
            <consortium name="US DOE Joint Genome Institute (JGI-PGF)"/>
            <person name="Walter F."/>
            <person name="Albersmeier A."/>
            <person name="Kalinowski J."/>
            <person name="Ruckert C."/>
        </authorList>
    </citation>
    <scope>NUCLEOTIDE SEQUENCE</scope>
    <source>
        <strain evidence="4">CGMCC 1.12924</strain>
    </source>
</reference>
<reference evidence="4" key="2">
    <citation type="submission" date="2020-09" db="EMBL/GenBank/DDBJ databases">
        <authorList>
            <person name="Sun Q."/>
            <person name="Zhou Y."/>
        </authorList>
    </citation>
    <scope>NUCLEOTIDE SEQUENCE</scope>
    <source>
        <strain evidence="4">CGMCC 1.12924</strain>
    </source>
</reference>
<feature type="domain" description="HYR" evidence="3">
    <location>
        <begin position="565"/>
        <end position="648"/>
    </location>
</feature>
<feature type="domain" description="HYR" evidence="3">
    <location>
        <begin position="322"/>
        <end position="405"/>
    </location>
</feature>
<dbReference type="InterPro" id="IPR026444">
    <property type="entry name" value="Secre_tail"/>
</dbReference>
<dbReference type="InterPro" id="IPR035986">
    <property type="entry name" value="PKD_dom_sf"/>
</dbReference>
<dbReference type="EMBL" id="BMGK01000005">
    <property type="protein sequence ID" value="GGD92715.1"/>
    <property type="molecule type" value="Genomic_DNA"/>
</dbReference>
<dbReference type="Pfam" id="PF18962">
    <property type="entry name" value="Por_Secre_tail"/>
    <property type="match status" value="1"/>
</dbReference>
<sequence>MHLAAQIPGNALHFDGGSNSVTAGLPAVFDNIPSNDLTVEAQIRYTGTGFTRVFYAQKDQNNFFNISVTNFSGQMELYVYVGDAGTTHSVRTTSGLTVGENHHIAARWTALSNTLEIFVDGVLAGASFGGDTSTGVNEVMSIGSRTDGGQTFQGEIDELAVWSEARLLCLLVQDANEGITPTETNLVAYYEFNQGVPAGNNPGETTLVDATGSFPGSLQNFALSGTTSNWVGSQAFDDVIIAPDTQPTALCKPPFTLQLDANGEASISLSDIDDGSFDPCGVASITIDKTEFSCADIGDNTVTLTITAANGNTATCSTVVTVEDAVPPVAQCVAPFTIQLDANGQASLAVADIDAGSTDNCGIASMSINQTTFDCSDVGANTITLTVTDLYGNIATCTTTVTVEDTLPPIAVCVAPFTVQLDVNGQATITPEQVDGGSTASCGAVTLSLDTTDFSCADIGENTVTLTVTDENGNTDTCTTIVTVEDTVAPQAVCVAPFTIQLDTNGAASITPADIDGGSTDACGIASMTISQSIFDCTHVGDNTITLTVTDVNGNESTCTTVVTVEDTIPPVATCVAPFTIQLDANGQASITAEDIDNGSTDNCAIASMTISQSTFDCTDVGANTITLTVTDVNGNVSTCTTVVTVEDALPPTALCVAPFTIQLDVNGQASITAADIDAGSSDSCGVASLSISQSTFDCSDVGDNTITLTVTDENGLESTCTTVVTVEDNVAPEAVCVAPFTIQLDANGVASITAADIDAGSTDACGIASLSLSQTDFDCNDVGDNTITLTVTDVNGNESTCTTMVTVEDTIPPVATCVAPFTIQLDANGQASITAEDIDNGSTDNCAIASMTISQSTFDCTDVGANTITLIVTDTSGNTASCTTTVTVEDTLAPVAVCVAPFTVQLDENGQASITPEQVDGGSTASCGAVTLSIDTTDFSCADIGEQLVTLTVTDENGNTDSCTTTVTVEDSIAPTAVCVAPFTIQLDAGGAAGITAADIDGGSTDNCGIASMTLSQSNFDCADVGDNTITLTVTDVNGNVSTCTTVVTVEDTFPPQALCAAPFTIQLDANGQASITAEDIDNGSTDTCGMASMTISPSTFDCSDVGDNTITLTVTDTGGNTTTCTTTVTVENTLPPVAQCVAPFTVQLDENGQASITPEQVDGGSTASCGAVTLALDTTSFSCADIGEHVVTLTVTDENGNTDSCTTTVTVEDSIAPTAMCVAPFTIQLDANGEASITVSDINAGSTDNCSFASISISQTTFNCADVGDNIITLTLTDISGTTSTCTTVVTVEDTTPPTVVCAEPFTVQLDSNGQATLTAAMLDDGSFDECGIASMSLSPSQFDCTDLGENTVTLTVTDLNGNSASCTTVVTVEASAEPIAACVAPFTVELDANGLATITAADIDNGSAAFCSGVTLAINVTQFSCADIGENTVTLTVTDDFGNTAACSTTVTVADTTAPQAFCVAPFTLALDENGEATITPAMIDDGSFDNCDTASISISQTSFDCNDLGVQTVFLTITDNEGNSSQCSTEVTLVDDLAPQISCPEDFTVFTNENGTYIMEDFIDLGMVFAVDNCTDPVTSITQSPSPGTFVGLGQYEVSFTATDASGNESSCAFNLTVDEVLSTPDAYFGSLSLYPNPATVVSTLENPQLVQIDQITIYDLRGRMINKQHFNSPQAHYPLDISTLNASVYMLLIEGEGKQTIKKLIVR</sequence>
<dbReference type="InterPro" id="IPR013783">
    <property type="entry name" value="Ig-like_fold"/>
</dbReference>
<dbReference type="Gene3D" id="2.60.120.200">
    <property type="match status" value="1"/>
</dbReference>
<dbReference type="Proteomes" id="UP000652231">
    <property type="component" value="Unassembled WGS sequence"/>
</dbReference>
<feature type="domain" description="HYR" evidence="3">
    <location>
        <begin position="1294"/>
        <end position="1377"/>
    </location>
</feature>
<keyword evidence="1" id="KW-0732">Signal</keyword>
<evidence type="ECO:0000256" key="1">
    <source>
        <dbReference type="ARBA" id="ARBA00022729"/>
    </source>
</evidence>
<dbReference type="InterPro" id="IPR013320">
    <property type="entry name" value="ConA-like_dom_sf"/>
</dbReference>
<evidence type="ECO:0000313" key="5">
    <source>
        <dbReference type="Proteomes" id="UP000652231"/>
    </source>
</evidence>
<dbReference type="Pfam" id="PF02494">
    <property type="entry name" value="HYR"/>
    <property type="match status" value="2"/>
</dbReference>
<dbReference type="PANTHER" id="PTHR24273:SF32">
    <property type="entry name" value="HYALIN"/>
    <property type="match status" value="1"/>
</dbReference>
<dbReference type="PROSITE" id="PS50825">
    <property type="entry name" value="HYR"/>
    <property type="match status" value="6"/>
</dbReference>
<accession>A0A8J2VAN2</accession>
<feature type="domain" description="HYR" evidence="3">
    <location>
        <begin position="1538"/>
        <end position="1624"/>
    </location>
</feature>
<gene>
    <name evidence="4" type="ORF">GCM10011312_15660</name>
</gene>
<protein>
    <recommendedName>
        <fullName evidence="3">HYR domain-containing protein</fullName>
    </recommendedName>
</protein>
<proteinExistence type="predicted"/>